<organism evidence="2 3">
    <name type="scientific">Subsaximicrobium wynnwilliamsii</name>
    <dbReference type="NCBI Taxonomy" id="291179"/>
    <lineage>
        <taxon>Bacteria</taxon>
        <taxon>Pseudomonadati</taxon>
        <taxon>Bacteroidota</taxon>
        <taxon>Flavobacteriia</taxon>
        <taxon>Flavobacteriales</taxon>
        <taxon>Flavobacteriaceae</taxon>
        <taxon>Subsaximicrobium</taxon>
    </lineage>
</organism>
<dbReference type="InterPro" id="IPR000866">
    <property type="entry name" value="AhpC/TSA"/>
</dbReference>
<dbReference type="Pfam" id="PF00578">
    <property type="entry name" value="AhpC-TSA"/>
    <property type="match status" value="1"/>
</dbReference>
<protein>
    <submittedName>
        <fullName evidence="2">TlpA family protein disulfide reductase</fullName>
    </submittedName>
</protein>
<dbReference type="CDD" id="cd02966">
    <property type="entry name" value="TlpA_like_family"/>
    <property type="match status" value="1"/>
</dbReference>
<evidence type="ECO:0000313" key="2">
    <source>
        <dbReference type="EMBL" id="TXD87611.1"/>
    </source>
</evidence>
<keyword evidence="3" id="KW-1185">Reference proteome</keyword>
<dbReference type="GO" id="GO:0016209">
    <property type="term" value="F:antioxidant activity"/>
    <property type="evidence" value="ECO:0007669"/>
    <property type="project" value="InterPro"/>
</dbReference>
<proteinExistence type="predicted"/>
<dbReference type="InterPro" id="IPR013766">
    <property type="entry name" value="Thioredoxin_domain"/>
</dbReference>
<accession>A0A5C6ZCU3</accession>
<dbReference type="InterPro" id="IPR050553">
    <property type="entry name" value="Thioredoxin_ResA/DsbE_sf"/>
</dbReference>
<dbReference type="InterPro" id="IPR036249">
    <property type="entry name" value="Thioredoxin-like_sf"/>
</dbReference>
<evidence type="ECO:0000313" key="3">
    <source>
        <dbReference type="Proteomes" id="UP000321578"/>
    </source>
</evidence>
<dbReference type="Proteomes" id="UP000321578">
    <property type="component" value="Unassembled WGS sequence"/>
</dbReference>
<dbReference type="EMBL" id="VORO01000022">
    <property type="protein sequence ID" value="TXD87611.1"/>
    <property type="molecule type" value="Genomic_DNA"/>
</dbReference>
<sequence length="173" mass="20088">MRYLFLLILVTCVCCKNTQKPEVALTAPIENPVGDALEVYDFEEFESLLHKKDNYTYVINFWATWCAPCIKELPHFEQLNAQYADKNVKVILVSLDFPNQYDFRLKPYISSNGIKSKVVALNDPDSNSWIPKVDKNWTGAIPATLIYNDQKRTFYEQSFDYDQLQTAVKPFLK</sequence>
<dbReference type="SUPFAM" id="SSF52833">
    <property type="entry name" value="Thioredoxin-like"/>
    <property type="match status" value="1"/>
</dbReference>
<dbReference type="AlphaFoldDB" id="A0A5C6ZCU3"/>
<dbReference type="PANTHER" id="PTHR42852">
    <property type="entry name" value="THIOL:DISULFIDE INTERCHANGE PROTEIN DSBE"/>
    <property type="match status" value="1"/>
</dbReference>
<dbReference type="OrthoDB" id="9815205at2"/>
<gene>
    <name evidence="2" type="ORF">ESY86_16400</name>
</gene>
<feature type="domain" description="Thioredoxin" evidence="1">
    <location>
        <begin position="14"/>
        <end position="173"/>
    </location>
</feature>
<dbReference type="Gene3D" id="3.40.30.10">
    <property type="entry name" value="Glutaredoxin"/>
    <property type="match status" value="1"/>
</dbReference>
<dbReference type="PANTHER" id="PTHR42852:SF17">
    <property type="entry name" value="THIOREDOXIN-LIKE PROTEIN HI_1115"/>
    <property type="match status" value="1"/>
</dbReference>
<dbReference type="GO" id="GO:0016491">
    <property type="term" value="F:oxidoreductase activity"/>
    <property type="evidence" value="ECO:0007669"/>
    <property type="project" value="InterPro"/>
</dbReference>
<dbReference type="PROSITE" id="PS51352">
    <property type="entry name" value="THIOREDOXIN_2"/>
    <property type="match status" value="1"/>
</dbReference>
<evidence type="ECO:0000259" key="1">
    <source>
        <dbReference type="PROSITE" id="PS51352"/>
    </source>
</evidence>
<comment type="caution">
    <text evidence="2">The sequence shown here is derived from an EMBL/GenBank/DDBJ whole genome shotgun (WGS) entry which is preliminary data.</text>
</comment>
<name>A0A5C6ZCU3_9FLAO</name>
<dbReference type="RefSeq" id="WP_147087689.1">
    <property type="nucleotide sequence ID" value="NZ_VORM01000024.1"/>
</dbReference>
<reference evidence="2 3" key="1">
    <citation type="submission" date="2019-08" db="EMBL/GenBank/DDBJ databases">
        <title>Genomes of Subsaximicrobium wynnwilliamsii strains.</title>
        <authorList>
            <person name="Bowman J.P."/>
        </authorList>
    </citation>
    <scope>NUCLEOTIDE SEQUENCE [LARGE SCALE GENOMIC DNA]</scope>
    <source>
        <strain evidence="2 3">2-80-2</strain>
    </source>
</reference>